<dbReference type="PANTHER" id="PTHR30071">
    <property type="entry name" value="HEME EXPORTER PROTEIN C"/>
    <property type="match status" value="1"/>
</dbReference>
<name>A0A5A8F417_9BACT</name>
<comment type="caution">
    <text evidence="11">The sequence shown here is derived from an EMBL/GenBank/DDBJ whole genome shotgun (WGS) entry which is preliminary data.</text>
</comment>
<dbReference type="GO" id="GO:0020037">
    <property type="term" value="F:heme binding"/>
    <property type="evidence" value="ECO:0007669"/>
    <property type="project" value="InterPro"/>
</dbReference>
<sequence>MNSNEKKIEKIIDYLTLILISIALYFAFIYAPLEKVMGAIQKIFYFHVASAWIAFFAFFITFLFSIIVLINEKKIYDEIASSSAEIGIIFCTIVLITGPIWAKPVWGVWWTWDPRLTTTLVLWFIYVGYLMLRKFVEEDDKKAKFSAVVGIIGFIDVPIVFMSIRWWRTIHPNVLQKGGGGLHPDMLKALIIAVIAFTFLYLSMLFKRVKVGLLEDKIKYLENKIRN</sequence>
<feature type="transmembrane region" description="Helical" evidence="9">
    <location>
        <begin position="144"/>
        <end position="167"/>
    </location>
</feature>
<dbReference type="InterPro" id="IPR003557">
    <property type="entry name" value="Cyt_c_biogenesis_CcmC"/>
</dbReference>
<evidence type="ECO:0000313" key="11">
    <source>
        <dbReference type="EMBL" id="KAA0258884.1"/>
    </source>
</evidence>
<keyword evidence="12" id="KW-1185">Reference proteome</keyword>
<gene>
    <name evidence="11" type="ORF">FHQ18_02765</name>
</gene>
<evidence type="ECO:0000256" key="8">
    <source>
        <dbReference type="ARBA" id="ARBA00023136"/>
    </source>
</evidence>
<evidence type="ECO:0000256" key="2">
    <source>
        <dbReference type="ARBA" id="ARBA00004141"/>
    </source>
</evidence>
<evidence type="ECO:0000256" key="1">
    <source>
        <dbReference type="ARBA" id="ARBA00002442"/>
    </source>
</evidence>
<dbReference type="GO" id="GO:0005886">
    <property type="term" value="C:plasma membrane"/>
    <property type="evidence" value="ECO:0007669"/>
    <property type="project" value="TreeGrafter"/>
</dbReference>
<evidence type="ECO:0000256" key="4">
    <source>
        <dbReference type="ARBA" id="ARBA00016463"/>
    </source>
</evidence>
<evidence type="ECO:0000256" key="6">
    <source>
        <dbReference type="ARBA" id="ARBA00022748"/>
    </source>
</evidence>
<keyword evidence="6" id="KW-0201">Cytochrome c-type biogenesis</keyword>
<dbReference type="InterPro" id="IPR002541">
    <property type="entry name" value="Cyt_c_assembly"/>
</dbReference>
<dbReference type="OrthoDB" id="9814290at2"/>
<feature type="transmembrane region" description="Helical" evidence="9">
    <location>
        <begin position="12"/>
        <end position="31"/>
    </location>
</feature>
<feature type="transmembrane region" description="Helical" evidence="9">
    <location>
        <begin position="82"/>
        <end position="102"/>
    </location>
</feature>
<comment type="similarity">
    <text evidence="3">Belongs to the CcmC/CycZ/HelC family.</text>
</comment>
<keyword evidence="8 9" id="KW-0472">Membrane</keyword>
<dbReference type="RefSeq" id="WP_149265644.1">
    <property type="nucleotide sequence ID" value="NZ_VFJB01000003.1"/>
</dbReference>
<dbReference type="GO" id="GO:0015232">
    <property type="term" value="F:heme transmembrane transporter activity"/>
    <property type="evidence" value="ECO:0007669"/>
    <property type="project" value="InterPro"/>
</dbReference>
<keyword evidence="7 9" id="KW-1133">Transmembrane helix</keyword>
<evidence type="ECO:0000256" key="3">
    <source>
        <dbReference type="ARBA" id="ARBA00005840"/>
    </source>
</evidence>
<feature type="domain" description="Cytochrome c assembly protein" evidence="10">
    <location>
        <begin position="7"/>
        <end position="171"/>
    </location>
</feature>
<evidence type="ECO:0000313" key="12">
    <source>
        <dbReference type="Proteomes" id="UP000322876"/>
    </source>
</evidence>
<feature type="transmembrane region" description="Helical" evidence="9">
    <location>
        <begin position="43"/>
        <end position="70"/>
    </location>
</feature>
<dbReference type="GO" id="GO:0017004">
    <property type="term" value="P:cytochrome complex assembly"/>
    <property type="evidence" value="ECO:0007669"/>
    <property type="project" value="UniProtKB-KW"/>
</dbReference>
<dbReference type="PRINTS" id="PR01386">
    <property type="entry name" value="CCMCBIOGNSIS"/>
</dbReference>
<dbReference type="Proteomes" id="UP000322876">
    <property type="component" value="Unassembled WGS sequence"/>
</dbReference>
<comment type="function">
    <text evidence="1">Required for the export of heme to the periplasm for the biogenesis of c-type cytochromes.</text>
</comment>
<dbReference type="PANTHER" id="PTHR30071:SF1">
    <property type="entry name" value="CYTOCHROME B_B6 PROTEIN-RELATED"/>
    <property type="match status" value="1"/>
</dbReference>
<evidence type="ECO:0000256" key="9">
    <source>
        <dbReference type="SAM" id="Phobius"/>
    </source>
</evidence>
<comment type="subcellular location">
    <subcellularLocation>
        <location evidence="2">Membrane</location>
        <topology evidence="2">Multi-pass membrane protein</topology>
    </subcellularLocation>
</comment>
<dbReference type="AlphaFoldDB" id="A0A5A8F417"/>
<feature type="transmembrane region" description="Helical" evidence="9">
    <location>
        <begin position="114"/>
        <end position="132"/>
    </location>
</feature>
<dbReference type="EMBL" id="VFJB01000003">
    <property type="protein sequence ID" value="KAA0258884.1"/>
    <property type="molecule type" value="Genomic_DNA"/>
</dbReference>
<evidence type="ECO:0000256" key="7">
    <source>
        <dbReference type="ARBA" id="ARBA00022989"/>
    </source>
</evidence>
<keyword evidence="5 9" id="KW-0812">Transmembrane</keyword>
<dbReference type="Pfam" id="PF01578">
    <property type="entry name" value="Cytochrom_C_asm"/>
    <property type="match status" value="1"/>
</dbReference>
<protein>
    <recommendedName>
        <fullName evidence="4">Heme exporter protein C</fullName>
    </recommendedName>
</protein>
<evidence type="ECO:0000259" key="10">
    <source>
        <dbReference type="Pfam" id="PF01578"/>
    </source>
</evidence>
<reference evidence="11 12" key="1">
    <citation type="submission" date="2019-06" db="EMBL/GenBank/DDBJ databases">
        <title>Genomic insights into carbon and energy metabolism of Deferribacter autotrophicus revealed new metabolic traits in the phylum Deferribacteres.</title>
        <authorList>
            <person name="Slobodkin A.I."/>
            <person name="Slobodkina G.B."/>
            <person name="Allioux M."/>
            <person name="Alain K."/>
            <person name="Jebbar M."/>
            <person name="Shadrin V."/>
            <person name="Kublanov I.V."/>
            <person name="Toshchakov S.V."/>
            <person name="Bonch-Osmolovskaya E.A."/>
        </authorList>
    </citation>
    <scope>NUCLEOTIDE SEQUENCE [LARGE SCALE GENOMIC DNA]</scope>
    <source>
        <strain evidence="11 12">SL50</strain>
    </source>
</reference>
<feature type="transmembrane region" description="Helical" evidence="9">
    <location>
        <begin position="187"/>
        <end position="206"/>
    </location>
</feature>
<dbReference type="InterPro" id="IPR045062">
    <property type="entry name" value="Cyt_c_biogenesis_CcsA/CcmC"/>
</dbReference>
<evidence type="ECO:0000256" key="5">
    <source>
        <dbReference type="ARBA" id="ARBA00022692"/>
    </source>
</evidence>
<accession>A0A5A8F417</accession>
<proteinExistence type="inferred from homology"/>
<organism evidence="11 12">
    <name type="scientific">Deferribacter autotrophicus</name>
    <dbReference type="NCBI Taxonomy" id="500465"/>
    <lineage>
        <taxon>Bacteria</taxon>
        <taxon>Pseudomonadati</taxon>
        <taxon>Deferribacterota</taxon>
        <taxon>Deferribacteres</taxon>
        <taxon>Deferribacterales</taxon>
        <taxon>Deferribacteraceae</taxon>
        <taxon>Deferribacter</taxon>
    </lineage>
</organism>